<reference evidence="6" key="4">
    <citation type="journal article" date="2015" name="G3 (Bethesda)">
        <title>Genome sequences of three phytopathogenic species of the Magnaporthaceae family of fungi.</title>
        <authorList>
            <person name="Okagaki L.H."/>
            <person name="Nunes C.C."/>
            <person name="Sailsbery J."/>
            <person name="Clay B."/>
            <person name="Brown D."/>
            <person name="John T."/>
            <person name="Oh Y."/>
            <person name="Young N."/>
            <person name="Fitzgerald M."/>
            <person name="Haas B.J."/>
            <person name="Zeng Q."/>
            <person name="Young S."/>
            <person name="Adiconis X."/>
            <person name="Fan L."/>
            <person name="Levin J.Z."/>
            <person name="Mitchell T.K."/>
            <person name="Okubara P.A."/>
            <person name="Farman M.L."/>
            <person name="Kohn L.M."/>
            <person name="Birren B."/>
            <person name="Ma L.-J."/>
            <person name="Dean R.A."/>
        </authorList>
    </citation>
    <scope>NUCLEOTIDE SEQUENCE</scope>
    <source>
        <strain evidence="6">R3-111a-1</strain>
    </source>
</reference>
<feature type="compositionally biased region" description="Basic and acidic residues" evidence="4">
    <location>
        <begin position="145"/>
        <end position="159"/>
    </location>
</feature>
<organism evidence="5">
    <name type="scientific">Gaeumannomyces tritici (strain R3-111a-1)</name>
    <name type="common">Wheat and barley take-all root rot fungus</name>
    <name type="synonym">Gaeumannomyces graminis var. tritici</name>
    <dbReference type="NCBI Taxonomy" id="644352"/>
    <lineage>
        <taxon>Eukaryota</taxon>
        <taxon>Fungi</taxon>
        <taxon>Dikarya</taxon>
        <taxon>Ascomycota</taxon>
        <taxon>Pezizomycotina</taxon>
        <taxon>Sordariomycetes</taxon>
        <taxon>Sordariomycetidae</taxon>
        <taxon>Magnaporthales</taxon>
        <taxon>Magnaporthaceae</taxon>
        <taxon>Gaeumannomyces</taxon>
    </lineage>
</organism>
<keyword evidence="3" id="KW-0175">Coiled coil</keyword>
<keyword evidence="7" id="KW-1185">Reference proteome</keyword>
<protein>
    <submittedName>
        <fullName evidence="5 6">Uncharacterized protein</fullName>
    </submittedName>
</protein>
<dbReference type="PRINTS" id="PR00929">
    <property type="entry name" value="ATHOOK"/>
</dbReference>
<proteinExistence type="predicted"/>
<feature type="compositionally biased region" description="Polar residues" evidence="4">
    <location>
        <begin position="178"/>
        <end position="189"/>
    </location>
</feature>
<dbReference type="GeneID" id="20350978"/>
<evidence type="ECO:0000313" key="5">
    <source>
        <dbReference type="EMBL" id="EJT71261.1"/>
    </source>
</evidence>
<feature type="region of interest" description="Disordered" evidence="4">
    <location>
        <begin position="81"/>
        <end position="458"/>
    </location>
</feature>
<dbReference type="AlphaFoldDB" id="J3PAJ5"/>
<gene>
    <name evidence="6" type="primary">20350978</name>
    <name evidence="5" type="ORF">GGTG_10520</name>
</gene>
<evidence type="ECO:0000256" key="4">
    <source>
        <dbReference type="SAM" id="MobiDB-lite"/>
    </source>
</evidence>
<dbReference type="Proteomes" id="UP000006039">
    <property type="component" value="Unassembled WGS sequence"/>
</dbReference>
<evidence type="ECO:0000256" key="1">
    <source>
        <dbReference type="ARBA" id="ARBA00004123"/>
    </source>
</evidence>
<keyword evidence="2" id="KW-0539">Nucleus</keyword>
<dbReference type="PROSITE" id="PS00354">
    <property type="entry name" value="HMGI_Y"/>
    <property type="match status" value="1"/>
</dbReference>
<reference evidence="5" key="2">
    <citation type="submission" date="2010-07" db="EMBL/GenBank/DDBJ databases">
        <authorList>
            <consortium name="The Broad Institute Genome Sequencing Platform"/>
            <consortium name="Broad Institute Genome Sequencing Center for Infectious Disease"/>
            <person name="Ma L.-J."/>
            <person name="Dead R."/>
            <person name="Young S."/>
            <person name="Zeng Q."/>
            <person name="Koehrsen M."/>
            <person name="Alvarado L."/>
            <person name="Berlin A."/>
            <person name="Chapman S.B."/>
            <person name="Chen Z."/>
            <person name="Freedman E."/>
            <person name="Gellesch M."/>
            <person name="Goldberg J."/>
            <person name="Griggs A."/>
            <person name="Gujja S."/>
            <person name="Heilman E.R."/>
            <person name="Heiman D."/>
            <person name="Hepburn T."/>
            <person name="Howarth C."/>
            <person name="Jen D."/>
            <person name="Larson L."/>
            <person name="Mehta T."/>
            <person name="Neiman D."/>
            <person name="Pearson M."/>
            <person name="Roberts A."/>
            <person name="Saif S."/>
            <person name="Shea T."/>
            <person name="Shenoy N."/>
            <person name="Sisk P."/>
            <person name="Stolte C."/>
            <person name="Sykes S."/>
            <person name="Walk T."/>
            <person name="White J."/>
            <person name="Yandava C."/>
            <person name="Haas B."/>
            <person name="Nusbaum C."/>
            <person name="Birren B."/>
        </authorList>
    </citation>
    <scope>NUCLEOTIDE SEQUENCE</scope>
    <source>
        <strain evidence="5">R3-111a-1</strain>
    </source>
</reference>
<sequence length="458" mass="49898">MPCDPFGQLSEDRDEWREKREEIEAALKVAEGNDAELPENWWPTTPSASLPLHSRLTRLGPMPPYNSFNNLQDEWLRRKNEIDDALETEQAPSAEELVPGQVQPTRNPQDAVGDLSTLGVTRQGQPHASSAVSQQIEAQRPSPSQHEDRTSSSKKRPAEEAWPEDSPASKRACLMRAESTSAASQNGTGPQEVDNGTPVRQPLEKLQNLPSTIGVPPMFDLGAPYSGESSTAPRKCPAELPSPEEPPANKRVRIVQETGNQGDTPKETDDQVNTARDEVQPPPEYALPTPEKASDTPRRGRGRLRKNFDADEPPVEVEQDPILVATPRGHGRPKKGPETPVTITPRRTRGHSRRELEAGSAVTPARRGRGRPRRQPAAANQTPAESDVASGGTPKCGCGHTPTPESAPSLAPTWDKRAVRAATEPLNQGGEGMEATEAGTPLRTRAGRVSRPPQRWMQ</sequence>
<dbReference type="InterPro" id="IPR017956">
    <property type="entry name" value="AT_hook_DNA-bd_motif"/>
</dbReference>
<evidence type="ECO:0000256" key="2">
    <source>
        <dbReference type="ARBA" id="ARBA00023242"/>
    </source>
</evidence>
<dbReference type="RefSeq" id="XP_009226658.1">
    <property type="nucleotide sequence ID" value="XM_009228394.1"/>
</dbReference>
<feature type="compositionally biased region" description="Low complexity" evidence="4">
    <location>
        <begin position="375"/>
        <end position="384"/>
    </location>
</feature>
<accession>J3PAJ5</accession>
<dbReference type="EnsemblFungi" id="EJT71261">
    <property type="protein sequence ID" value="EJT71261"/>
    <property type="gene ID" value="GGTG_10520"/>
</dbReference>
<dbReference type="GO" id="GO:0006355">
    <property type="term" value="P:regulation of DNA-templated transcription"/>
    <property type="evidence" value="ECO:0007669"/>
    <property type="project" value="InterPro"/>
</dbReference>
<dbReference type="HOGENOM" id="CLU_597217_0_0_1"/>
<feature type="coiled-coil region" evidence="3">
    <location>
        <begin position="6"/>
        <end position="33"/>
    </location>
</feature>
<dbReference type="VEuPathDB" id="FungiDB:GGTG_10520"/>
<comment type="subcellular location">
    <subcellularLocation>
        <location evidence="1">Nucleus</location>
    </subcellularLocation>
</comment>
<reference evidence="6" key="5">
    <citation type="submission" date="2018-04" db="UniProtKB">
        <authorList>
            <consortium name="EnsemblFungi"/>
        </authorList>
    </citation>
    <scope>IDENTIFICATION</scope>
    <source>
        <strain evidence="6">R3-111a-1</strain>
    </source>
</reference>
<dbReference type="GO" id="GO:0003677">
    <property type="term" value="F:DNA binding"/>
    <property type="evidence" value="ECO:0007669"/>
    <property type="project" value="InterPro"/>
</dbReference>
<feature type="compositionally biased region" description="Polar residues" evidence="4">
    <location>
        <begin position="118"/>
        <end position="144"/>
    </location>
</feature>
<evidence type="ECO:0000313" key="7">
    <source>
        <dbReference type="Proteomes" id="UP000006039"/>
    </source>
</evidence>
<reference evidence="5" key="3">
    <citation type="submission" date="2010-09" db="EMBL/GenBank/DDBJ databases">
        <title>Annotation of Gaeumannomyces graminis var. tritici R3-111a-1.</title>
        <authorList>
            <consortium name="The Broad Institute Genome Sequencing Platform"/>
            <person name="Ma L.-J."/>
            <person name="Dead R."/>
            <person name="Young S.K."/>
            <person name="Zeng Q."/>
            <person name="Gargeya S."/>
            <person name="Fitzgerald M."/>
            <person name="Haas B."/>
            <person name="Abouelleil A."/>
            <person name="Alvarado L."/>
            <person name="Arachchi H.M."/>
            <person name="Berlin A."/>
            <person name="Brown A."/>
            <person name="Chapman S.B."/>
            <person name="Chen Z."/>
            <person name="Dunbar C."/>
            <person name="Freedman E."/>
            <person name="Gearin G."/>
            <person name="Gellesch M."/>
            <person name="Goldberg J."/>
            <person name="Griggs A."/>
            <person name="Gujja S."/>
            <person name="Heiman D."/>
            <person name="Howarth C."/>
            <person name="Larson L."/>
            <person name="Lui A."/>
            <person name="MacDonald P.J.P."/>
            <person name="Mehta T."/>
            <person name="Montmayeur A."/>
            <person name="Murphy C."/>
            <person name="Neiman D."/>
            <person name="Pearson M."/>
            <person name="Priest M."/>
            <person name="Roberts A."/>
            <person name="Saif S."/>
            <person name="Shea T."/>
            <person name="Shenoy N."/>
            <person name="Sisk P."/>
            <person name="Stolte C."/>
            <person name="Sykes S."/>
            <person name="Yandava C."/>
            <person name="Wortman J."/>
            <person name="Nusbaum C."/>
            <person name="Birren B."/>
        </authorList>
    </citation>
    <scope>NUCLEOTIDE SEQUENCE</scope>
    <source>
        <strain evidence="5">R3-111a-1</strain>
    </source>
</reference>
<feature type="compositionally biased region" description="Acidic residues" evidence="4">
    <location>
        <begin position="310"/>
        <end position="319"/>
    </location>
</feature>
<dbReference type="EMBL" id="GL385400">
    <property type="protein sequence ID" value="EJT71261.1"/>
    <property type="molecule type" value="Genomic_DNA"/>
</dbReference>
<evidence type="ECO:0000256" key="3">
    <source>
        <dbReference type="SAM" id="Coils"/>
    </source>
</evidence>
<reference evidence="7" key="1">
    <citation type="submission" date="2010-07" db="EMBL/GenBank/DDBJ databases">
        <title>The genome sequence of Gaeumannomyces graminis var. tritici strain R3-111a-1.</title>
        <authorList>
            <consortium name="The Broad Institute Genome Sequencing Platform"/>
            <person name="Ma L.-J."/>
            <person name="Dead R."/>
            <person name="Young S."/>
            <person name="Zeng Q."/>
            <person name="Koehrsen M."/>
            <person name="Alvarado L."/>
            <person name="Berlin A."/>
            <person name="Chapman S.B."/>
            <person name="Chen Z."/>
            <person name="Freedman E."/>
            <person name="Gellesch M."/>
            <person name="Goldberg J."/>
            <person name="Griggs A."/>
            <person name="Gujja S."/>
            <person name="Heilman E.R."/>
            <person name="Heiman D."/>
            <person name="Hepburn T."/>
            <person name="Howarth C."/>
            <person name="Jen D."/>
            <person name="Larson L."/>
            <person name="Mehta T."/>
            <person name="Neiman D."/>
            <person name="Pearson M."/>
            <person name="Roberts A."/>
            <person name="Saif S."/>
            <person name="Shea T."/>
            <person name="Shenoy N."/>
            <person name="Sisk P."/>
            <person name="Stolte C."/>
            <person name="Sykes S."/>
            <person name="Walk T."/>
            <person name="White J."/>
            <person name="Yandava C."/>
            <person name="Haas B."/>
            <person name="Nusbaum C."/>
            <person name="Birren B."/>
        </authorList>
    </citation>
    <scope>NUCLEOTIDE SEQUENCE [LARGE SCALE GENOMIC DNA]</scope>
    <source>
        <strain evidence="7">R3-111a-1</strain>
    </source>
</reference>
<feature type="compositionally biased region" description="Basic and acidic residues" evidence="4">
    <location>
        <begin position="264"/>
        <end position="279"/>
    </location>
</feature>
<dbReference type="GO" id="GO:0005634">
    <property type="term" value="C:nucleus"/>
    <property type="evidence" value="ECO:0007669"/>
    <property type="project" value="UniProtKB-SubCell"/>
</dbReference>
<dbReference type="InterPro" id="IPR000637">
    <property type="entry name" value="HMGI/Y_DNA-bd_CS"/>
</dbReference>
<evidence type="ECO:0000313" key="6">
    <source>
        <dbReference type="EnsemblFungi" id="EJT71261"/>
    </source>
</evidence>
<name>J3PAJ5_GAET3</name>